<reference evidence="17" key="2">
    <citation type="submission" date="2025-08" db="UniProtKB">
        <authorList>
            <consortium name="Ensembl"/>
        </authorList>
    </citation>
    <scope>IDENTIFICATION</scope>
</reference>
<sequence length="907" mass="102107">MRILTTFLLLLVSCALGEKDDLLNYDQAEIDDLVRPALREAFQQVSRAIHRTGRRWENEQIWNTPLKLFQYFKQPPSEETARMAKAGDIYDFTFELVQEKLKHRFRRYKRRVNATDMLSTTTMAELAKFSGCLVNSPLPNCPRTCTARLYRTHNGACNHDINTHWGAANNPLVRWKPSKYENSLSTPQGWDANRLYNEYKLPRVRQVSNEIMNTSNTDVTGDSTYSHMLVVWGQYIDHDIDFTPQSLSTSTFQGLTDCSKTCINESPCYPIQVPSNDQRITTVRCMPFFRSAAVCGTGDTSGLFQKVSSREQINAVTSFVDASTVYGSSDSLSNKLRNLSTDEGLMRVNSIYKDVGNREYLPFDPSKACVQDSRDVSGIKINCFHAGDGRVSEHLTLSTIHTLWVREHNRIARELRTLNPHWNGEILYQETRKIIGAYHQVVNWKEYLPKIIGATGMAMMGTYSGYKPSENPSVSNVFATAAFRFGHATISPMFRRLDESYNDHPQYPTILLHNAFFSPWRMIREGGADPILRGLIGKPAKLVRPLEMMHDELREKLFALENRVALDLASLNLQRGRDHALPLYNDWREECGLPRADNFSQIASEISSKELRDKLEALYKHPGNIDLWLAGLAEDFTLDSRNGKVFTCLISRQFKFLRNGDKFYYENPGVFTTPQLTALQKLTFARVICDNSGLTQISRDVFALTTYPAGFVSCSSIASLDLSHWKEDTTVGSCGPAPVVPNGSWQKCEAGLSYTCNRGYVMNGYPDVMCTSSNTFSALPSCLDKNECMENNGGCQEICINTLGSYRCSCNGTKYLAIDGLMCVEIIQQTTTVSVTTAAVLTGDQLNVPATIIGVVLGVVLLCCIVLIFFLIYNYTKLATTNKYKGTARYRLEDASFDNPAKVKDTN</sequence>
<dbReference type="GO" id="GO:0020037">
    <property type="term" value="F:heme binding"/>
    <property type="evidence" value="ECO:0007669"/>
    <property type="project" value="InterPro"/>
</dbReference>
<keyword evidence="10 13" id="KW-0408">Iron</keyword>
<dbReference type="GeneTree" id="ENSGT00940000158104"/>
<keyword evidence="7 15" id="KW-0732">Signal</keyword>
<dbReference type="SUPFAM" id="SSF57535">
    <property type="entry name" value="Complement control module/SCR domain"/>
    <property type="match status" value="1"/>
</dbReference>
<dbReference type="GO" id="GO:0005615">
    <property type="term" value="C:extracellular space"/>
    <property type="evidence" value="ECO:0007669"/>
    <property type="project" value="TreeGrafter"/>
</dbReference>
<evidence type="ECO:0000256" key="2">
    <source>
        <dbReference type="ARBA" id="ARBA00004479"/>
    </source>
</evidence>
<dbReference type="OMA" id="KHPGNID"/>
<evidence type="ECO:0000256" key="10">
    <source>
        <dbReference type="ARBA" id="ARBA00023004"/>
    </source>
</evidence>
<dbReference type="InterPro" id="IPR035976">
    <property type="entry name" value="Sushi/SCR/CCP_sf"/>
</dbReference>
<evidence type="ECO:0000256" key="7">
    <source>
        <dbReference type="ARBA" id="ARBA00022729"/>
    </source>
</evidence>
<dbReference type="PROSITE" id="PS01187">
    <property type="entry name" value="EGF_CA"/>
    <property type="match status" value="1"/>
</dbReference>
<dbReference type="SUPFAM" id="SSF48113">
    <property type="entry name" value="Heme-dependent peroxidases"/>
    <property type="match status" value="1"/>
</dbReference>
<dbReference type="PRINTS" id="PR00457">
    <property type="entry name" value="ANPEROXIDASE"/>
</dbReference>
<dbReference type="PROSITE" id="PS50292">
    <property type="entry name" value="PEROXIDASE_3"/>
    <property type="match status" value="1"/>
</dbReference>
<dbReference type="PANTHER" id="PTHR11475:SF121">
    <property type="entry name" value="THYROID PEROXIDASE-LIKE"/>
    <property type="match status" value="1"/>
</dbReference>
<reference evidence="17" key="3">
    <citation type="submission" date="2025-09" db="UniProtKB">
        <authorList>
            <consortium name="Ensembl"/>
        </authorList>
    </citation>
    <scope>IDENTIFICATION</scope>
</reference>
<protein>
    <recommendedName>
        <fullName evidence="16">EGF-like calcium-binding domain-containing protein</fullName>
    </recommendedName>
</protein>
<feature type="domain" description="EGF-like calcium-binding" evidence="16">
    <location>
        <begin position="784"/>
        <end position="824"/>
    </location>
</feature>
<dbReference type="InterPro" id="IPR001881">
    <property type="entry name" value="EGF-like_Ca-bd_dom"/>
</dbReference>
<evidence type="ECO:0000256" key="9">
    <source>
        <dbReference type="ARBA" id="ARBA00023002"/>
    </source>
</evidence>
<evidence type="ECO:0000259" key="16">
    <source>
        <dbReference type="SMART" id="SM00179"/>
    </source>
</evidence>
<evidence type="ECO:0000256" key="6">
    <source>
        <dbReference type="ARBA" id="ARBA00022723"/>
    </source>
</evidence>
<evidence type="ECO:0000256" key="4">
    <source>
        <dbReference type="ARBA" id="ARBA00022617"/>
    </source>
</evidence>
<organism evidence="17 18">
    <name type="scientific">Ciona savignyi</name>
    <name type="common">Pacific transparent sea squirt</name>
    <dbReference type="NCBI Taxonomy" id="51511"/>
    <lineage>
        <taxon>Eukaryota</taxon>
        <taxon>Metazoa</taxon>
        <taxon>Chordata</taxon>
        <taxon>Tunicata</taxon>
        <taxon>Ascidiacea</taxon>
        <taxon>Phlebobranchia</taxon>
        <taxon>Cionidae</taxon>
        <taxon>Ciona</taxon>
    </lineage>
</organism>
<name>H2Z0Z3_CIOSA</name>
<evidence type="ECO:0000256" key="12">
    <source>
        <dbReference type="ARBA" id="ARBA00061342"/>
    </source>
</evidence>
<dbReference type="InterPro" id="IPR018097">
    <property type="entry name" value="EGF_Ca-bd_CS"/>
</dbReference>
<dbReference type="SUPFAM" id="SSF57196">
    <property type="entry name" value="EGF/Laminin"/>
    <property type="match status" value="1"/>
</dbReference>
<feature type="signal peptide" evidence="15">
    <location>
        <begin position="1"/>
        <end position="17"/>
    </location>
</feature>
<evidence type="ECO:0000313" key="18">
    <source>
        <dbReference type="Proteomes" id="UP000007875"/>
    </source>
</evidence>
<evidence type="ECO:0000256" key="15">
    <source>
        <dbReference type="SAM" id="SignalP"/>
    </source>
</evidence>
<evidence type="ECO:0000313" key="17">
    <source>
        <dbReference type="Ensembl" id="ENSCSAVP00000011255.1"/>
    </source>
</evidence>
<dbReference type="GO" id="GO:0005509">
    <property type="term" value="F:calcium ion binding"/>
    <property type="evidence" value="ECO:0007669"/>
    <property type="project" value="InterPro"/>
</dbReference>
<dbReference type="InParanoid" id="H2Z0Z3"/>
<dbReference type="eggNOG" id="KOG2408">
    <property type="taxonomic scope" value="Eukaryota"/>
</dbReference>
<dbReference type="AlphaFoldDB" id="H2Z0Z3"/>
<keyword evidence="8 14" id="KW-1133">Transmembrane helix</keyword>
<reference evidence="18" key="1">
    <citation type="submission" date="2003-08" db="EMBL/GenBank/DDBJ databases">
        <authorList>
            <person name="Birren B."/>
            <person name="Nusbaum C."/>
            <person name="Abebe A."/>
            <person name="Abouelleil A."/>
            <person name="Adekoya E."/>
            <person name="Ait-zahra M."/>
            <person name="Allen N."/>
            <person name="Allen T."/>
            <person name="An P."/>
            <person name="Anderson M."/>
            <person name="Anderson S."/>
            <person name="Arachchi H."/>
            <person name="Armbruster J."/>
            <person name="Bachantsang P."/>
            <person name="Baldwin J."/>
            <person name="Barry A."/>
            <person name="Bayul T."/>
            <person name="Blitshsteyn B."/>
            <person name="Bloom T."/>
            <person name="Blye J."/>
            <person name="Boguslavskiy L."/>
            <person name="Borowsky M."/>
            <person name="Boukhgalter B."/>
            <person name="Brunache A."/>
            <person name="Butler J."/>
            <person name="Calixte N."/>
            <person name="Calvo S."/>
            <person name="Camarata J."/>
            <person name="Campo K."/>
            <person name="Chang J."/>
            <person name="Cheshatsang Y."/>
            <person name="Citroen M."/>
            <person name="Collymore A."/>
            <person name="Considine T."/>
            <person name="Cook A."/>
            <person name="Cooke P."/>
            <person name="Corum B."/>
            <person name="Cuomo C."/>
            <person name="David R."/>
            <person name="Dawoe T."/>
            <person name="Degray S."/>
            <person name="Dodge S."/>
            <person name="Dooley K."/>
            <person name="Dorje P."/>
            <person name="Dorjee K."/>
            <person name="Dorris L."/>
            <person name="Duffey N."/>
            <person name="Dupes A."/>
            <person name="Elkins T."/>
            <person name="Engels R."/>
            <person name="Erickson J."/>
            <person name="Farina A."/>
            <person name="Faro S."/>
            <person name="Ferreira P."/>
            <person name="Fischer H."/>
            <person name="Fitzgerald M."/>
            <person name="Foley K."/>
            <person name="Gage D."/>
            <person name="Galagan J."/>
            <person name="Gearin G."/>
            <person name="Gnerre S."/>
            <person name="Gnirke A."/>
            <person name="Goyette A."/>
            <person name="Graham J."/>
            <person name="Grandbois E."/>
            <person name="Gyaltsen K."/>
            <person name="Hafez N."/>
            <person name="Hagopian D."/>
            <person name="Hagos B."/>
            <person name="Hall J."/>
            <person name="Hatcher B."/>
            <person name="Heller A."/>
            <person name="Higgins H."/>
            <person name="Honan T."/>
            <person name="Horn A."/>
            <person name="Houde N."/>
            <person name="Hughes L."/>
            <person name="Hulme W."/>
            <person name="Husby E."/>
            <person name="Iliev I."/>
            <person name="Jaffe D."/>
            <person name="Jones C."/>
            <person name="Kamal M."/>
            <person name="Kamat A."/>
            <person name="Kamvysselis M."/>
            <person name="Karlsson E."/>
            <person name="Kells C."/>
            <person name="Kieu A."/>
            <person name="Kisner P."/>
            <person name="Kodira C."/>
            <person name="Kulbokas E."/>
            <person name="Labutti K."/>
            <person name="Lama D."/>
            <person name="Landers T."/>
            <person name="Leger J."/>
            <person name="Levine S."/>
            <person name="Lewis D."/>
            <person name="Lewis T."/>
            <person name="Lindblad-toh K."/>
            <person name="Liu X."/>
            <person name="Lokyitsang T."/>
            <person name="Lokyitsang Y."/>
            <person name="Lucien O."/>
            <person name="Lui A."/>
            <person name="Ma L.J."/>
            <person name="Mabbitt R."/>
            <person name="Macdonald J."/>
            <person name="Maclean C."/>
            <person name="Major J."/>
            <person name="Manning J."/>
            <person name="Marabella R."/>
            <person name="Maru K."/>
            <person name="Matthews C."/>
            <person name="Mauceli E."/>
            <person name="Mccarthy M."/>
            <person name="Mcdonough S."/>
            <person name="Mcghee T."/>
            <person name="Meldrim J."/>
            <person name="Meneus L."/>
            <person name="Mesirov J."/>
            <person name="Mihalev A."/>
            <person name="Mihova T."/>
            <person name="Mikkelsen T."/>
            <person name="Mlenga V."/>
            <person name="Moru K."/>
            <person name="Mozes J."/>
            <person name="Mulrain L."/>
            <person name="Munson G."/>
            <person name="Naylor J."/>
            <person name="Newes C."/>
            <person name="Nguyen C."/>
            <person name="Nguyen N."/>
            <person name="Nguyen T."/>
            <person name="Nicol R."/>
            <person name="Nielsen C."/>
            <person name="Nizzari M."/>
            <person name="Norbu C."/>
            <person name="Norbu N."/>
            <person name="O'donnell P."/>
            <person name="Okoawo O."/>
            <person name="O'leary S."/>
            <person name="Omotosho B."/>
            <person name="O'neill K."/>
            <person name="Osman S."/>
            <person name="Parker S."/>
            <person name="Perrin D."/>
            <person name="Phunkhang P."/>
            <person name="Piqani B."/>
            <person name="Purcell S."/>
            <person name="Rachupka T."/>
            <person name="Ramasamy U."/>
            <person name="Rameau R."/>
            <person name="Ray V."/>
            <person name="Raymond C."/>
            <person name="Retta R."/>
            <person name="Richardson S."/>
            <person name="Rise C."/>
            <person name="Rodriguez J."/>
            <person name="Rogers J."/>
            <person name="Rogov P."/>
            <person name="Rutman M."/>
            <person name="Schupbach R."/>
            <person name="Seaman C."/>
            <person name="Settipalli S."/>
            <person name="Sharpe T."/>
            <person name="Sheridan J."/>
            <person name="Sherpa N."/>
            <person name="Shi J."/>
            <person name="Smirnov S."/>
            <person name="Smith C."/>
            <person name="Sougnez C."/>
            <person name="Spencer B."/>
            <person name="Stalker J."/>
            <person name="Stange-thomann N."/>
            <person name="Stavropoulos S."/>
            <person name="Stetson K."/>
            <person name="Stone C."/>
            <person name="Stone S."/>
            <person name="Stubbs M."/>
            <person name="Talamas J."/>
            <person name="Tchuinga P."/>
            <person name="Tenzing P."/>
            <person name="Tesfaye S."/>
            <person name="Theodore J."/>
            <person name="Thoulutsang Y."/>
            <person name="Topham K."/>
            <person name="Towey S."/>
            <person name="Tsamla T."/>
            <person name="Tsomo N."/>
            <person name="Vallee D."/>
            <person name="Vassiliev H."/>
            <person name="Venkataraman V."/>
            <person name="Vinson J."/>
            <person name="Vo A."/>
            <person name="Wade C."/>
            <person name="Wang S."/>
            <person name="Wangchuk T."/>
            <person name="Wangdi T."/>
            <person name="Whittaker C."/>
            <person name="Wilkinson J."/>
            <person name="Wu Y."/>
            <person name="Wyman D."/>
            <person name="Yadav S."/>
            <person name="Yang S."/>
            <person name="Yang X."/>
            <person name="Yeager S."/>
            <person name="Yee E."/>
            <person name="Young G."/>
            <person name="Zainoun J."/>
            <person name="Zembeck L."/>
            <person name="Zimmer A."/>
            <person name="Zody M."/>
            <person name="Lander E."/>
        </authorList>
    </citation>
    <scope>NUCLEOTIDE SEQUENCE [LARGE SCALE GENOMIC DNA]</scope>
</reference>
<evidence type="ECO:0000256" key="14">
    <source>
        <dbReference type="SAM" id="Phobius"/>
    </source>
</evidence>
<keyword evidence="18" id="KW-1185">Reference proteome</keyword>
<evidence type="ECO:0000256" key="5">
    <source>
        <dbReference type="ARBA" id="ARBA00022659"/>
    </source>
</evidence>
<dbReference type="Gene3D" id="1.10.640.10">
    <property type="entry name" value="Haem peroxidase domain superfamily, animal type"/>
    <property type="match status" value="1"/>
</dbReference>
<dbReference type="GO" id="GO:0004447">
    <property type="term" value="F:iodide peroxidase activity"/>
    <property type="evidence" value="ECO:0007669"/>
    <property type="project" value="InterPro"/>
</dbReference>
<feature type="chain" id="PRO_5003578438" description="EGF-like calcium-binding domain-containing protein" evidence="15">
    <location>
        <begin position="18"/>
        <end position="907"/>
    </location>
</feature>
<keyword evidence="3" id="KW-0245">EGF-like domain</keyword>
<dbReference type="FunFam" id="1.10.640.10:FF:000001">
    <property type="entry name" value="Peroxidasin homolog"/>
    <property type="match status" value="1"/>
</dbReference>
<dbReference type="CDD" id="cd00054">
    <property type="entry name" value="EGF_CA"/>
    <property type="match status" value="1"/>
</dbReference>
<comment type="subcellular location">
    <subcellularLocation>
        <location evidence="2">Membrane</location>
        <topology evidence="2">Single-pass type I membrane protein</topology>
    </subcellularLocation>
</comment>
<dbReference type="InterPro" id="IPR000436">
    <property type="entry name" value="Sushi_SCR_CCP_dom"/>
</dbReference>
<keyword evidence="6 13" id="KW-0479">Metal-binding</keyword>
<dbReference type="HOGENOM" id="CLU_006087_1_0_1"/>
<dbReference type="PANTHER" id="PTHR11475">
    <property type="entry name" value="OXIDASE/PEROXIDASE"/>
    <property type="match status" value="1"/>
</dbReference>
<dbReference type="GO" id="GO:0006979">
    <property type="term" value="P:response to oxidative stress"/>
    <property type="evidence" value="ECO:0007669"/>
    <property type="project" value="InterPro"/>
</dbReference>
<evidence type="ECO:0000256" key="8">
    <source>
        <dbReference type="ARBA" id="ARBA00022989"/>
    </source>
</evidence>
<dbReference type="InterPro" id="IPR037120">
    <property type="entry name" value="Haem_peroxidase_sf_animal"/>
</dbReference>
<evidence type="ECO:0000256" key="1">
    <source>
        <dbReference type="ARBA" id="ARBA00001970"/>
    </source>
</evidence>
<feature type="binding site" description="axial binding residue" evidence="13">
    <location>
        <position position="487"/>
    </location>
    <ligand>
        <name>heme b</name>
        <dbReference type="ChEBI" id="CHEBI:60344"/>
    </ligand>
    <ligandPart>
        <name>Fe</name>
        <dbReference type="ChEBI" id="CHEBI:18248"/>
    </ligandPart>
</feature>
<keyword evidence="11" id="KW-1015">Disulfide bond</keyword>
<dbReference type="STRING" id="51511.ENSCSAVP00000011255"/>
<feature type="transmembrane region" description="Helical" evidence="14">
    <location>
        <begin position="852"/>
        <end position="875"/>
    </location>
</feature>
<comment type="cofactor">
    <cofactor evidence="1">
        <name>heme b</name>
        <dbReference type="ChEBI" id="CHEBI:60344"/>
    </cofactor>
</comment>
<keyword evidence="9" id="KW-0560">Oxidoreductase</keyword>
<evidence type="ECO:0000256" key="3">
    <source>
        <dbReference type="ARBA" id="ARBA00022536"/>
    </source>
</evidence>
<dbReference type="SMART" id="SM00179">
    <property type="entry name" value="EGF_CA"/>
    <property type="match status" value="1"/>
</dbReference>
<accession>H2Z0Z3</accession>
<dbReference type="Ensembl" id="ENSCSAVT00000011387.1">
    <property type="protein sequence ID" value="ENSCSAVP00000011255.1"/>
    <property type="gene ID" value="ENSCSAVG00000006587.1"/>
</dbReference>
<keyword evidence="5" id="KW-0768">Sushi</keyword>
<proteinExistence type="inferred from homology"/>
<keyword evidence="14" id="KW-0472">Membrane</keyword>
<dbReference type="CDD" id="cd00033">
    <property type="entry name" value="CCP"/>
    <property type="match status" value="1"/>
</dbReference>
<dbReference type="GO" id="GO:0016020">
    <property type="term" value="C:membrane"/>
    <property type="evidence" value="ECO:0007669"/>
    <property type="project" value="UniProtKB-SubCell"/>
</dbReference>
<dbReference type="CDD" id="cd09825">
    <property type="entry name" value="thyroid_peroxidase"/>
    <property type="match status" value="1"/>
</dbReference>
<dbReference type="InterPro" id="IPR019791">
    <property type="entry name" value="Haem_peroxidase_animal"/>
</dbReference>
<dbReference type="Pfam" id="PF03098">
    <property type="entry name" value="An_peroxidase"/>
    <property type="match status" value="1"/>
</dbReference>
<dbReference type="InterPro" id="IPR010255">
    <property type="entry name" value="Haem_peroxidase_sf"/>
</dbReference>
<dbReference type="Proteomes" id="UP000007875">
    <property type="component" value="Unassembled WGS sequence"/>
</dbReference>
<dbReference type="Gene3D" id="2.10.70.10">
    <property type="entry name" value="Complement Module, domain 1"/>
    <property type="match status" value="1"/>
</dbReference>
<dbReference type="InterPro" id="IPR029589">
    <property type="entry name" value="TPO"/>
</dbReference>
<evidence type="ECO:0000256" key="11">
    <source>
        <dbReference type="ARBA" id="ARBA00023157"/>
    </source>
</evidence>
<keyword evidence="4 13" id="KW-0349">Heme</keyword>
<dbReference type="Gene3D" id="2.10.25.10">
    <property type="entry name" value="Laminin"/>
    <property type="match status" value="1"/>
</dbReference>
<dbReference type="GO" id="GO:0006590">
    <property type="term" value="P:thyroid hormone generation"/>
    <property type="evidence" value="ECO:0007669"/>
    <property type="project" value="InterPro"/>
</dbReference>
<keyword evidence="14" id="KW-0812">Transmembrane</keyword>
<evidence type="ECO:0000256" key="13">
    <source>
        <dbReference type="PIRSR" id="PIRSR619791-2"/>
    </source>
</evidence>
<comment type="similarity">
    <text evidence="12">Belongs to the peroxidase family. XPO subfamily.</text>
</comment>